<reference evidence="1 2" key="1">
    <citation type="journal article" date="2012" name="J. Bacteriol.">
        <title>Draft Genome Sequence of Cecembia lonarensis Strain LW9T, Isolated from Lonar Lake, a Haloalkaline Lake in India.</title>
        <authorList>
            <person name="Shivaji S."/>
            <person name="Ara S."/>
            <person name="Singh A."/>
            <person name="Pinnaka A.K."/>
        </authorList>
    </citation>
    <scope>NUCLEOTIDE SEQUENCE [LARGE SCALE GENOMIC DNA]</scope>
    <source>
        <strain evidence="1 2">LW9</strain>
    </source>
</reference>
<dbReference type="EMBL" id="AMGM01000032">
    <property type="protein sequence ID" value="EKB49150.1"/>
    <property type="molecule type" value="Genomic_DNA"/>
</dbReference>
<gene>
    <name evidence="1" type="ORF">B879_02248</name>
</gene>
<name>K1KYD9_CECL9</name>
<keyword evidence="2" id="KW-1185">Reference proteome</keyword>
<comment type="caution">
    <text evidence="1">The sequence shown here is derived from an EMBL/GenBank/DDBJ whole genome shotgun (WGS) entry which is preliminary data.</text>
</comment>
<dbReference type="RefSeq" id="WP_009185278.1">
    <property type="nucleotide sequence ID" value="NZ_AMGM01000032.1"/>
</dbReference>
<dbReference type="Proteomes" id="UP000004478">
    <property type="component" value="Unassembled WGS sequence"/>
</dbReference>
<organism evidence="1 2">
    <name type="scientific">Cecembia lonarensis (strain CCUG 58316 / KCTC 22772 / LW9)</name>
    <dbReference type="NCBI Taxonomy" id="1225176"/>
    <lineage>
        <taxon>Bacteria</taxon>
        <taxon>Pseudomonadati</taxon>
        <taxon>Bacteroidota</taxon>
        <taxon>Cytophagia</taxon>
        <taxon>Cytophagales</taxon>
        <taxon>Cyclobacteriaceae</taxon>
        <taxon>Cecembia</taxon>
    </lineage>
</organism>
<evidence type="ECO:0000313" key="2">
    <source>
        <dbReference type="Proteomes" id="UP000004478"/>
    </source>
</evidence>
<accession>K1KYD9</accession>
<evidence type="ECO:0000313" key="1">
    <source>
        <dbReference type="EMBL" id="EKB49150.1"/>
    </source>
</evidence>
<sequence>MIVSVVINSNPFNQSSASANRWLTLIEGIASLGAKVQLLISGGYTSAEEKEKFGAKGVHKNISYEYVLPILVEGYWMVRFHNYIGQTIRNGQVIKKLKNFLKRKRDHLDGCIILEFSICCCY</sequence>
<dbReference type="AlphaFoldDB" id="K1KYD9"/>
<proteinExistence type="predicted"/>
<protein>
    <submittedName>
        <fullName evidence="1">Uncharacterized protein</fullName>
    </submittedName>
</protein>